<accession>A0A5S9N8X7</accession>
<evidence type="ECO:0000256" key="1">
    <source>
        <dbReference type="SAM" id="MobiDB-lite"/>
    </source>
</evidence>
<dbReference type="RefSeq" id="WP_144343818.1">
    <property type="nucleotide sequence ID" value="NZ_CACSAS010000001.1"/>
</dbReference>
<proteinExistence type="predicted"/>
<dbReference type="Proteomes" id="UP000433050">
    <property type="component" value="Unassembled WGS sequence"/>
</dbReference>
<dbReference type="EMBL" id="CACSAS010000001">
    <property type="protein sequence ID" value="CAA0086506.1"/>
    <property type="molecule type" value="Genomic_DNA"/>
</dbReference>
<organism evidence="2 3">
    <name type="scientific">Starkeya nomas</name>
    <dbReference type="NCBI Taxonomy" id="2666134"/>
    <lineage>
        <taxon>Bacteria</taxon>
        <taxon>Pseudomonadati</taxon>
        <taxon>Pseudomonadota</taxon>
        <taxon>Alphaproteobacteria</taxon>
        <taxon>Hyphomicrobiales</taxon>
        <taxon>Xanthobacteraceae</taxon>
        <taxon>Starkeya</taxon>
    </lineage>
</organism>
<gene>
    <name evidence="2" type="ORF">STARVERO_00230</name>
</gene>
<feature type="region of interest" description="Disordered" evidence="1">
    <location>
        <begin position="1"/>
        <end position="21"/>
    </location>
</feature>
<keyword evidence="3" id="KW-1185">Reference proteome</keyword>
<evidence type="ECO:0000313" key="2">
    <source>
        <dbReference type="EMBL" id="CAA0086506.1"/>
    </source>
</evidence>
<sequence length="74" mass="8131">MAKLNRDTLFQPKLSKTESKAESVSRIAMSMIEQEVAQREAKTARLREARLAREATESQAAARSAGAGGKRAKR</sequence>
<evidence type="ECO:0000313" key="3">
    <source>
        <dbReference type="Proteomes" id="UP000433050"/>
    </source>
</evidence>
<feature type="region of interest" description="Disordered" evidence="1">
    <location>
        <begin position="50"/>
        <end position="74"/>
    </location>
</feature>
<dbReference type="AlphaFoldDB" id="A0A5S9N8X7"/>
<name>A0A5S9N8X7_9HYPH</name>
<reference evidence="2 3" key="1">
    <citation type="submission" date="2019-12" db="EMBL/GenBank/DDBJ databases">
        <authorList>
            <person name="Reyes-Prieto M."/>
        </authorList>
    </citation>
    <scope>NUCLEOTIDE SEQUENCE [LARGE SCALE GENOMIC DNA]</scope>
    <source>
        <strain evidence="2">HF14-78462</strain>
    </source>
</reference>
<protein>
    <submittedName>
        <fullName evidence="2">Uncharacterized protein</fullName>
    </submittedName>
</protein>